<dbReference type="AlphaFoldDB" id="A0A139LQW6"/>
<comment type="caution">
    <text evidence="1">The sequence shown here is derived from an EMBL/GenBank/DDBJ whole genome shotgun (WGS) entry which is preliminary data.</text>
</comment>
<sequence>MRIFILSTAELFSFHRGGKKVSPRWKETFTVVERITVCDDFT</sequence>
<evidence type="ECO:0000313" key="1">
    <source>
        <dbReference type="EMBL" id="KXT53753.1"/>
    </source>
</evidence>
<dbReference type="EMBL" id="LTDF01000051">
    <property type="protein sequence ID" value="KXT53753.1"/>
    <property type="molecule type" value="Genomic_DNA"/>
</dbReference>
<proteinExistence type="predicted"/>
<dbReference type="PATRIC" id="fig|329854.7.peg.1290"/>
<protein>
    <submittedName>
        <fullName evidence="1">Uncharacterized protein</fullName>
    </submittedName>
</protein>
<dbReference type="Proteomes" id="UP000070319">
    <property type="component" value="Unassembled WGS sequence"/>
</dbReference>
<gene>
    <name evidence="1" type="ORF">HMPREF2531_01276</name>
</gene>
<evidence type="ECO:0000313" key="2">
    <source>
        <dbReference type="Proteomes" id="UP000070319"/>
    </source>
</evidence>
<reference evidence="1 2" key="1">
    <citation type="submission" date="2016-02" db="EMBL/GenBank/DDBJ databases">
        <authorList>
            <person name="Wen L."/>
            <person name="He K."/>
            <person name="Yang H."/>
        </authorList>
    </citation>
    <scope>NUCLEOTIDE SEQUENCE [LARGE SCALE GENOMIC DNA]</scope>
    <source>
        <strain evidence="1 2">KLE1704</strain>
    </source>
</reference>
<accession>A0A139LQW6</accession>
<name>A0A139LQW6_9BACE</name>
<organism evidence="1">
    <name type="scientific">Bacteroides intestinalis</name>
    <dbReference type="NCBI Taxonomy" id="329854"/>
    <lineage>
        <taxon>Bacteria</taxon>
        <taxon>Pseudomonadati</taxon>
        <taxon>Bacteroidota</taxon>
        <taxon>Bacteroidia</taxon>
        <taxon>Bacteroidales</taxon>
        <taxon>Bacteroidaceae</taxon>
        <taxon>Bacteroides</taxon>
    </lineage>
</organism>